<accession>A0A8C9E0E9</accession>
<evidence type="ECO:0000256" key="1">
    <source>
        <dbReference type="SAM" id="MobiDB-lite"/>
    </source>
</evidence>
<proteinExistence type="predicted"/>
<dbReference type="Ensembl" id="ENSPSNT00000011476.1">
    <property type="protein sequence ID" value="ENSPSNP00000010142.1"/>
    <property type="gene ID" value="ENSPSNG00000007518.1"/>
</dbReference>
<name>A0A8C9E0E9_PHOSS</name>
<feature type="region of interest" description="Disordered" evidence="1">
    <location>
        <begin position="1"/>
        <end position="28"/>
    </location>
</feature>
<reference evidence="2" key="2">
    <citation type="submission" date="2025-08" db="UniProtKB">
        <authorList>
            <consortium name="Ensembl"/>
        </authorList>
    </citation>
    <scope>IDENTIFICATION</scope>
</reference>
<dbReference type="GeneTree" id="ENSGT00960000189989"/>
<organism evidence="2 3">
    <name type="scientific">Phocoena sinus</name>
    <name type="common">Vaquita</name>
    <dbReference type="NCBI Taxonomy" id="42100"/>
    <lineage>
        <taxon>Eukaryota</taxon>
        <taxon>Metazoa</taxon>
        <taxon>Chordata</taxon>
        <taxon>Craniata</taxon>
        <taxon>Vertebrata</taxon>
        <taxon>Euteleostomi</taxon>
        <taxon>Mammalia</taxon>
        <taxon>Eutheria</taxon>
        <taxon>Laurasiatheria</taxon>
        <taxon>Artiodactyla</taxon>
        <taxon>Whippomorpha</taxon>
        <taxon>Cetacea</taxon>
        <taxon>Odontoceti</taxon>
        <taxon>Phocoenidae</taxon>
        <taxon>Phocoena</taxon>
    </lineage>
</organism>
<reference evidence="2" key="1">
    <citation type="submission" date="2019-08" db="EMBL/GenBank/DDBJ databases">
        <title>Phocoena sinus (Vaquita) genome, mPhoSin1, primary haplotype.</title>
        <authorList>
            <person name="Morin P."/>
            <person name="Mountcastle J."/>
            <person name="Fungtammasan C."/>
            <person name="Rhie A."/>
            <person name="Rojas-Bracho L."/>
            <person name="Smith C.R."/>
            <person name="Taylor B.L."/>
            <person name="Gulland F.M.D."/>
            <person name="Musser W."/>
            <person name="Houck M."/>
            <person name="Haase B."/>
            <person name="Paez S."/>
            <person name="Howe K."/>
            <person name="Torrance J."/>
            <person name="Formenti G."/>
            <person name="Phillippy A."/>
            <person name="Ryder O."/>
            <person name="Jarvis E.D."/>
            <person name="Fedrigo O."/>
        </authorList>
    </citation>
    <scope>NUCLEOTIDE SEQUENCE [LARGE SCALE GENOMIC DNA]</scope>
</reference>
<dbReference type="Proteomes" id="UP000694554">
    <property type="component" value="Chromosome 7"/>
</dbReference>
<dbReference type="AlphaFoldDB" id="A0A8C9E0E9"/>
<evidence type="ECO:0000313" key="3">
    <source>
        <dbReference type="Proteomes" id="UP000694554"/>
    </source>
</evidence>
<reference evidence="2" key="3">
    <citation type="submission" date="2025-09" db="UniProtKB">
        <authorList>
            <consortium name="Ensembl"/>
        </authorList>
    </citation>
    <scope>IDENTIFICATION</scope>
</reference>
<sequence length="93" mass="10371">MAPSKASRVARRPSSWRRRARAPRKTGLDVRARTGKVSYLCKLYHNSGLGLRSVWRASGADEPRRSEATSMAAADRRARTLGCQLELETEAKD</sequence>
<feature type="compositionally biased region" description="Basic residues" evidence="1">
    <location>
        <begin position="8"/>
        <end position="24"/>
    </location>
</feature>
<protein>
    <submittedName>
        <fullName evidence="2">Uncharacterized protein</fullName>
    </submittedName>
</protein>
<keyword evidence="3" id="KW-1185">Reference proteome</keyword>
<evidence type="ECO:0000313" key="2">
    <source>
        <dbReference type="Ensembl" id="ENSPSNP00000010142.1"/>
    </source>
</evidence>